<keyword evidence="1" id="KW-1185">Reference proteome</keyword>
<dbReference type="Proteomes" id="UP001732720">
    <property type="component" value="Chromosome 13"/>
</dbReference>
<accession>A0AC58KV23</accession>
<proteinExistence type="predicted"/>
<protein>
    <submittedName>
        <fullName evidence="2">Uncharacterized protein</fullName>
    </submittedName>
</protein>
<dbReference type="RefSeq" id="XP_073908749.1">
    <property type="nucleotide sequence ID" value="XM_074052648.1"/>
</dbReference>
<name>A0AC58KV23_CASCN</name>
<evidence type="ECO:0000313" key="2">
    <source>
        <dbReference type="RefSeq" id="XP_073908749.1"/>
    </source>
</evidence>
<gene>
    <name evidence="2" type="primary">LOC141415673</name>
</gene>
<sequence length="215" mass="23551">MYMKILQKSFSPAQPFSSTALHLTYSSGSARQQRTPPGACFKYNQTGHWAKHCPSPRPPPGPCPQCGQNGHWKDDCPSLSLQDASRIIQGTQQTDLPPDATTTFSQQLALSANEAWDKPSASTPGDLTNFQIPAEPPLMMPPFSKKQLDRLAPIIPTKGCNIRLQNSGTSVTQLASHVDLFHLVITDNQRPETLPPPWLGLSYKAHYSTHQVAAP</sequence>
<reference evidence="2" key="1">
    <citation type="submission" date="2025-08" db="UniProtKB">
        <authorList>
            <consortium name="RefSeq"/>
        </authorList>
    </citation>
    <scope>IDENTIFICATION</scope>
</reference>
<evidence type="ECO:0000313" key="1">
    <source>
        <dbReference type="Proteomes" id="UP001732720"/>
    </source>
</evidence>
<organism evidence="1 2">
    <name type="scientific">Castor canadensis</name>
    <name type="common">American beaver</name>
    <dbReference type="NCBI Taxonomy" id="51338"/>
    <lineage>
        <taxon>Eukaryota</taxon>
        <taxon>Metazoa</taxon>
        <taxon>Chordata</taxon>
        <taxon>Craniata</taxon>
        <taxon>Vertebrata</taxon>
        <taxon>Euteleostomi</taxon>
        <taxon>Mammalia</taxon>
        <taxon>Eutheria</taxon>
        <taxon>Euarchontoglires</taxon>
        <taxon>Glires</taxon>
        <taxon>Rodentia</taxon>
        <taxon>Castorimorpha</taxon>
        <taxon>Castoridae</taxon>
        <taxon>Castor</taxon>
    </lineage>
</organism>